<evidence type="ECO:0008006" key="4">
    <source>
        <dbReference type="Google" id="ProtNLM"/>
    </source>
</evidence>
<evidence type="ECO:0000313" key="3">
    <source>
        <dbReference type="Proteomes" id="UP001519460"/>
    </source>
</evidence>
<protein>
    <recommendedName>
        <fullName evidence="4">Secreted protein</fullName>
    </recommendedName>
</protein>
<gene>
    <name evidence="2" type="ORF">BaRGS_00010327</name>
</gene>
<comment type="caution">
    <text evidence="2">The sequence shown here is derived from an EMBL/GenBank/DDBJ whole genome shotgun (WGS) entry which is preliminary data.</text>
</comment>
<dbReference type="AlphaFoldDB" id="A0ABD0LGK9"/>
<organism evidence="2 3">
    <name type="scientific">Batillaria attramentaria</name>
    <dbReference type="NCBI Taxonomy" id="370345"/>
    <lineage>
        <taxon>Eukaryota</taxon>
        <taxon>Metazoa</taxon>
        <taxon>Spiralia</taxon>
        <taxon>Lophotrochozoa</taxon>
        <taxon>Mollusca</taxon>
        <taxon>Gastropoda</taxon>
        <taxon>Caenogastropoda</taxon>
        <taxon>Sorbeoconcha</taxon>
        <taxon>Cerithioidea</taxon>
        <taxon>Batillariidae</taxon>
        <taxon>Batillaria</taxon>
    </lineage>
</organism>
<dbReference type="Proteomes" id="UP001519460">
    <property type="component" value="Unassembled WGS sequence"/>
</dbReference>
<dbReference type="EMBL" id="JACVVK020000051">
    <property type="protein sequence ID" value="KAK7498373.1"/>
    <property type="molecule type" value="Genomic_DNA"/>
</dbReference>
<sequence>MFILSVAASINAACRPVFTNCGTCPNITLLHRPPVICYKEVDNLTSQDLAQNQSIRKSHGHTFHSVSRLKQPERRSNRTAWCL</sequence>
<proteinExistence type="predicted"/>
<feature type="region of interest" description="Disordered" evidence="1">
    <location>
        <begin position="56"/>
        <end position="83"/>
    </location>
</feature>
<accession>A0ABD0LGK9</accession>
<name>A0ABD0LGK9_9CAEN</name>
<evidence type="ECO:0000256" key="1">
    <source>
        <dbReference type="SAM" id="MobiDB-lite"/>
    </source>
</evidence>
<evidence type="ECO:0000313" key="2">
    <source>
        <dbReference type="EMBL" id="KAK7498373.1"/>
    </source>
</evidence>
<keyword evidence="3" id="KW-1185">Reference proteome</keyword>
<reference evidence="2 3" key="1">
    <citation type="journal article" date="2023" name="Sci. Data">
        <title>Genome assembly of the Korean intertidal mud-creeper Batillaria attramentaria.</title>
        <authorList>
            <person name="Patra A.K."/>
            <person name="Ho P.T."/>
            <person name="Jun S."/>
            <person name="Lee S.J."/>
            <person name="Kim Y."/>
            <person name="Won Y.J."/>
        </authorList>
    </citation>
    <scope>NUCLEOTIDE SEQUENCE [LARGE SCALE GENOMIC DNA]</scope>
    <source>
        <strain evidence="2">Wonlab-2016</strain>
    </source>
</reference>